<gene>
    <name evidence="1" type="ORF">SELMODRAFT_415126</name>
</gene>
<dbReference type="Pfam" id="PF14441">
    <property type="entry name" value="OTT_1508_deam"/>
    <property type="match status" value="1"/>
</dbReference>
<keyword evidence="2" id="KW-1185">Reference proteome</keyword>
<evidence type="ECO:0000313" key="2">
    <source>
        <dbReference type="Proteomes" id="UP000001514"/>
    </source>
</evidence>
<dbReference type="EMBL" id="GL377591">
    <property type="protein sequence ID" value="EFJ23892.1"/>
    <property type="molecule type" value="Genomic_DNA"/>
</dbReference>
<sequence>MEDYDEEQMVCFEARKQNDHVESLSFSVLALVLACSRHDCVALQSGNEEEVLSIARNHAWNDAMTQKSGDLLKKISDETVSIAQLRQDICDANTGIIRELAKKADISVAGGRTAMEIASDGAALAKRCIQERYLRAEFRGCAYRQSIVRDELSRTKVVALHPLKLLELLPPPEPVAAEELKRRLTKKYGGLEQSDYVTYNGSVHCEQKLPPEYIVRGISKLPCFLCAFLLETVGSHGKLVGNFQWPDSVSRETLQSFIQLLKNILLELQKRLQEYYESANHRLTEFSCKKSWLAGFPWLTMAAIEPQRAADDHHPKLYQTVEIIRVEKEADRPVAAPSQEEDDGIHLFGKAPAGITMIERVRDGAQG</sequence>
<name>D8RV39_SELML</name>
<dbReference type="KEGG" id="smo:SELMODRAFT_415126"/>
<dbReference type="InterPro" id="IPR027796">
    <property type="entry name" value="OTT_1508_deam-like"/>
</dbReference>
<organism evidence="2">
    <name type="scientific">Selaginella moellendorffii</name>
    <name type="common">Spikemoss</name>
    <dbReference type="NCBI Taxonomy" id="88036"/>
    <lineage>
        <taxon>Eukaryota</taxon>
        <taxon>Viridiplantae</taxon>
        <taxon>Streptophyta</taxon>
        <taxon>Embryophyta</taxon>
        <taxon>Tracheophyta</taxon>
        <taxon>Lycopodiopsida</taxon>
        <taxon>Selaginellales</taxon>
        <taxon>Selaginellaceae</taxon>
        <taxon>Selaginella</taxon>
    </lineage>
</organism>
<proteinExistence type="predicted"/>
<dbReference type="Gramene" id="EFJ23892">
    <property type="protein sequence ID" value="EFJ23892"/>
    <property type="gene ID" value="SELMODRAFT_415126"/>
</dbReference>
<dbReference type="AlphaFoldDB" id="D8RV39"/>
<dbReference type="Proteomes" id="UP000001514">
    <property type="component" value="Unassembled WGS sequence"/>
</dbReference>
<protein>
    <submittedName>
        <fullName evidence="1">Uncharacterized protein</fullName>
    </submittedName>
</protein>
<dbReference type="InParanoid" id="D8RV39"/>
<evidence type="ECO:0000313" key="1">
    <source>
        <dbReference type="EMBL" id="EFJ23892.1"/>
    </source>
</evidence>
<accession>D8RV39</accession>
<reference evidence="1 2" key="1">
    <citation type="journal article" date="2011" name="Science">
        <title>The Selaginella genome identifies genetic changes associated with the evolution of vascular plants.</title>
        <authorList>
            <person name="Banks J.A."/>
            <person name="Nishiyama T."/>
            <person name="Hasebe M."/>
            <person name="Bowman J.L."/>
            <person name="Gribskov M."/>
            <person name="dePamphilis C."/>
            <person name="Albert V.A."/>
            <person name="Aono N."/>
            <person name="Aoyama T."/>
            <person name="Ambrose B.A."/>
            <person name="Ashton N.W."/>
            <person name="Axtell M.J."/>
            <person name="Barker E."/>
            <person name="Barker M.S."/>
            <person name="Bennetzen J.L."/>
            <person name="Bonawitz N.D."/>
            <person name="Chapple C."/>
            <person name="Cheng C."/>
            <person name="Correa L.G."/>
            <person name="Dacre M."/>
            <person name="DeBarry J."/>
            <person name="Dreyer I."/>
            <person name="Elias M."/>
            <person name="Engstrom E.M."/>
            <person name="Estelle M."/>
            <person name="Feng L."/>
            <person name="Finet C."/>
            <person name="Floyd S.K."/>
            <person name="Frommer W.B."/>
            <person name="Fujita T."/>
            <person name="Gramzow L."/>
            <person name="Gutensohn M."/>
            <person name="Harholt J."/>
            <person name="Hattori M."/>
            <person name="Heyl A."/>
            <person name="Hirai T."/>
            <person name="Hiwatashi Y."/>
            <person name="Ishikawa M."/>
            <person name="Iwata M."/>
            <person name="Karol K.G."/>
            <person name="Koehler B."/>
            <person name="Kolukisaoglu U."/>
            <person name="Kubo M."/>
            <person name="Kurata T."/>
            <person name="Lalonde S."/>
            <person name="Li K."/>
            <person name="Li Y."/>
            <person name="Litt A."/>
            <person name="Lyons E."/>
            <person name="Manning G."/>
            <person name="Maruyama T."/>
            <person name="Michael T.P."/>
            <person name="Mikami K."/>
            <person name="Miyazaki S."/>
            <person name="Morinaga S."/>
            <person name="Murata T."/>
            <person name="Mueller-Roeber B."/>
            <person name="Nelson D.R."/>
            <person name="Obara M."/>
            <person name="Oguri Y."/>
            <person name="Olmstead R.G."/>
            <person name="Onodera N."/>
            <person name="Petersen B.L."/>
            <person name="Pils B."/>
            <person name="Prigge M."/>
            <person name="Rensing S.A."/>
            <person name="Riano-Pachon D.M."/>
            <person name="Roberts A.W."/>
            <person name="Sato Y."/>
            <person name="Scheller H.V."/>
            <person name="Schulz B."/>
            <person name="Schulz C."/>
            <person name="Shakirov E.V."/>
            <person name="Shibagaki N."/>
            <person name="Shinohara N."/>
            <person name="Shippen D.E."/>
            <person name="Soerensen I."/>
            <person name="Sotooka R."/>
            <person name="Sugimoto N."/>
            <person name="Sugita M."/>
            <person name="Sumikawa N."/>
            <person name="Tanurdzic M."/>
            <person name="Theissen G."/>
            <person name="Ulvskov P."/>
            <person name="Wakazuki S."/>
            <person name="Weng J.K."/>
            <person name="Willats W.W."/>
            <person name="Wipf D."/>
            <person name="Wolf P.G."/>
            <person name="Yang L."/>
            <person name="Zimmer A.D."/>
            <person name="Zhu Q."/>
            <person name="Mitros T."/>
            <person name="Hellsten U."/>
            <person name="Loque D."/>
            <person name="Otillar R."/>
            <person name="Salamov A."/>
            <person name="Schmutz J."/>
            <person name="Shapiro H."/>
            <person name="Lindquist E."/>
            <person name="Lucas S."/>
            <person name="Rokhsar D."/>
            <person name="Grigoriev I.V."/>
        </authorList>
    </citation>
    <scope>NUCLEOTIDE SEQUENCE [LARGE SCALE GENOMIC DNA]</scope>
</reference>
<dbReference type="HOGENOM" id="CLU_755223_0_0_1"/>